<evidence type="ECO:0000313" key="2">
    <source>
        <dbReference type="Proteomes" id="UP001152798"/>
    </source>
</evidence>
<name>A0A9P0H0S0_NEZVI</name>
<organism evidence="1 2">
    <name type="scientific">Nezara viridula</name>
    <name type="common">Southern green stink bug</name>
    <name type="synonym">Cimex viridulus</name>
    <dbReference type="NCBI Taxonomy" id="85310"/>
    <lineage>
        <taxon>Eukaryota</taxon>
        <taxon>Metazoa</taxon>
        <taxon>Ecdysozoa</taxon>
        <taxon>Arthropoda</taxon>
        <taxon>Hexapoda</taxon>
        <taxon>Insecta</taxon>
        <taxon>Pterygota</taxon>
        <taxon>Neoptera</taxon>
        <taxon>Paraneoptera</taxon>
        <taxon>Hemiptera</taxon>
        <taxon>Heteroptera</taxon>
        <taxon>Panheteroptera</taxon>
        <taxon>Pentatomomorpha</taxon>
        <taxon>Pentatomoidea</taxon>
        <taxon>Pentatomidae</taxon>
        <taxon>Pentatominae</taxon>
        <taxon>Nezara</taxon>
    </lineage>
</organism>
<dbReference type="AlphaFoldDB" id="A0A9P0H0S0"/>
<protein>
    <submittedName>
        <fullName evidence="1">Uncharacterized protein</fullName>
    </submittedName>
</protein>
<evidence type="ECO:0000313" key="1">
    <source>
        <dbReference type="EMBL" id="CAH1390616.1"/>
    </source>
</evidence>
<proteinExistence type="predicted"/>
<accession>A0A9P0H0S0</accession>
<gene>
    <name evidence="1" type="ORF">NEZAVI_LOCUS1796</name>
</gene>
<dbReference type="EMBL" id="OV725077">
    <property type="protein sequence ID" value="CAH1390616.1"/>
    <property type="molecule type" value="Genomic_DNA"/>
</dbReference>
<reference evidence="1" key="1">
    <citation type="submission" date="2022-01" db="EMBL/GenBank/DDBJ databases">
        <authorList>
            <person name="King R."/>
        </authorList>
    </citation>
    <scope>NUCLEOTIDE SEQUENCE</scope>
</reference>
<keyword evidence="2" id="KW-1185">Reference proteome</keyword>
<sequence>MRNFWNPKHIKNYFLFKYKKDPNHGILLHLIYFSLFFRS</sequence>
<dbReference type="Proteomes" id="UP001152798">
    <property type="component" value="Chromosome 1"/>
</dbReference>